<comment type="similarity">
    <text evidence="4">Belongs to the FliW family.</text>
</comment>
<comment type="subcellular location">
    <subcellularLocation>
        <location evidence="4">Cytoplasm</location>
    </subcellularLocation>
</comment>
<dbReference type="GO" id="GO:0006417">
    <property type="term" value="P:regulation of translation"/>
    <property type="evidence" value="ECO:0007669"/>
    <property type="project" value="UniProtKB-KW"/>
</dbReference>
<reference evidence="5 6" key="2">
    <citation type="submission" date="2019-01" db="EMBL/GenBank/DDBJ databases">
        <title>Tautonia sociabilis, a novel thermotolerant planctomycete of Isosphaeraceae family, isolated from a 4000 m deep subterranean habitat.</title>
        <authorList>
            <person name="Kovaleva O.L."/>
            <person name="Elcheninov A.G."/>
            <person name="Van Heerden E."/>
            <person name="Toshchakov S.V."/>
            <person name="Novikov A."/>
            <person name="Bonch-Osmolovskaya E.A."/>
            <person name="Kublanov I.V."/>
        </authorList>
    </citation>
    <scope>NUCLEOTIDE SEQUENCE [LARGE SCALE GENOMIC DNA]</scope>
    <source>
        <strain evidence="5 6">GM2012</strain>
    </source>
</reference>
<dbReference type="RefSeq" id="WP_126724211.1">
    <property type="nucleotide sequence ID" value="NZ_RYZH01000006.1"/>
</dbReference>
<comment type="caution">
    <text evidence="5">The sequence shown here is derived from an EMBL/GenBank/DDBJ whole genome shotgun (WGS) entry which is preliminary data.</text>
</comment>
<evidence type="ECO:0000256" key="3">
    <source>
        <dbReference type="ARBA" id="ARBA00022845"/>
    </source>
</evidence>
<evidence type="ECO:0000256" key="4">
    <source>
        <dbReference type="HAMAP-Rule" id="MF_01185"/>
    </source>
</evidence>
<sequence>MNVVTTRFGTIQVRELDVIQVPEGLVGFRGTTQFVLWPDPEVSGLVWLQSTADPDLAFAMVPPQVAVSDYRVELRPGDRTALELDEAGEPSVFVILNRGEQGLTVNLQGPLVFNLARRLGRQLVLTSSRYAVRFPLGEPEASPAVLPGPSALRATA</sequence>
<dbReference type="OrthoDB" id="9801235at2"/>
<keyword evidence="6" id="KW-1185">Reference proteome</keyword>
<evidence type="ECO:0000313" key="6">
    <source>
        <dbReference type="Proteomes" id="UP000280296"/>
    </source>
</evidence>
<dbReference type="SUPFAM" id="SSF141457">
    <property type="entry name" value="BH3618-like"/>
    <property type="match status" value="1"/>
</dbReference>
<keyword evidence="4" id="KW-0143">Chaperone</keyword>
<dbReference type="InterPro" id="IPR003775">
    <property type="entry name" value="Flagellar_assembly_factor_FliW"/>
</dbReference>
<dbReference type="InterPro" id="IPR024046">
    <property type="entry name" value="Flagellar_assmbl_FliW_dom_sf"/>
</dbReference>
<accession>A0A432MNR5</accession>
<comment type="subunit">
    <text evidence="4">Interacts with translational regulator CsrA and flagellin(s).</text>
</comment>
<evidence type="ECO:0000256" key="1">
    <source>
        <dbReference type="ARBA" id="ARBA00022490"/>
    </source>
</evidence>
<dbReference type="PANTHER" id="PTHR39190">
    <property type="entry name" value="FLAGELLAR ASSEMBLY FACTOR FLIW"/>
    <property type="match status" value="1"/>
</dbReference>
<dbReference type="EMBL" id="RYZH01000006">
    <property type="protein sequence ID" value="RUL88960.1"/>
    <property type="molecule type" value="Genomic_DNA"/>
</dbReference>
<proteinExistence type="inferred from homology"/>
<keyword evidence="2 4" id="KW-1005">Bacterial flagellum biogenesis</keyword>
<dbReference type="GO" id="GO:0044780">
    <property type="term" value="P:bacterial-type flagellum assembly"/>
    <property type="evidence" value="ECO:0007669"/>
    <property type="project" value="UniProtKB-UniRule"/>
</dbReference>
<evidence type="ECO:0000256" key="2">
    <source>
        <dbReference type="ARBA" id="ARBA00022795"/>
    </source>
</evidence>
<protein>
    <recommendedName>
        <fullName evidence="4">Flagellar assembly factor FliW</fullName>
    </recommendedName>
</protein>
<dbReference type="Pfam" id="PF02623">
    <property type="entry name" value="FliW"/>
    <property type="match status" value="1"/>
</dbReference>
<reference evidence="5 6" key="1">
    <citation type="submission" date="2018-12" db="EMBL/GenBank/DDBJ databases">
        <authorList>
            <person name="Toschakov S.V."/>
        </authorList>
    </citation>
    <scope>NUCLEOTIDE SEQUENCE [LARGE SCALE GENOMIC DNA]</scope>
    <source>
        <strain evidence="5 6">GM2012</strain>
    </source>
</reference>
<keyword evidence="3 4" id="KW-0810">Translation regulation</keyword>
<organism evidence="5 6">
    <name type="scientific">Tautonia sociabilis</name>
    <dbReference type="NCBI Taxonomy" id="2080755"/>
    <lineage>
        <taxon>Bacteria</taxon>
        <taxon>Pseudomonadati</taxon>
        <taxon>Planctomycetota</taxon>
        <taxon>Planctomycetia</taxon>
        <taxon>Isosphaerales</taxon>
        <taxon>Isosphaeraceae</taxon>
        <taxon>Tautonia</taxon>
    </lineage>
</organism>
<comment type="function">
    <text evidence="4">Acts as an anti-CsrA protein, binds CsrA and prevents it from repressing translation of its target genes, one of which is flagellin. Binds to flagellin and participates in the assembly of the flagellum.</text>
</comment>
<dbReference type="PANTHER" id="PTHR39190:SF1">
    <property type="entry name" value="FLAGELLAR ASSEMBLY FACTOR FLIW"/>
    <property type="match status" value="1"/>
</dbReference>
<evidence type="ECO:0000313" key="5">
    <source>
        <dbReference type="EMBL" id="RUL88960.1"/>
    </source>
</evidence>
<dbReference type="HAMAP" id="MF_01185">
    <property type="entry name" value="FliW"/>
    <property type="match status" value="1"/>
</dbReference>
<dbReference type="Gene3D" id="2.30.290.10">
    <property type="entry name" value="BH3618-like"/>
    <property type="match status" value="1"/>
</dbReference>
<gene>
    <name evidence="4" type="primary">fliW</name>
    <name evidence="5" type="ORF">TsocGM_05020</name>
</gene>
<name>A0A432MNR5_9BACT</name>
<dbReference type="AlphaFoldDB" id="A0A432MNR5"/>
<dbReference type="Proteomes" id="UP000280296">
    <property type="component" value="Unassembled WGS sequence"/>
</dbReference>
<dbReference type="GO" id="GO:0005737">
    <property type="term" value="C:cytoplasm"/>
    <property type="evidence" value="ECO:0007669"/>
    <property type="project" value="UniProtKB-SubCell"/>
</dbReference>
<keyword evidence="1 4" id="KW-0963">Cytoplasm</keyword>